<reference evidence="7 8" key="1">
    <citation type="submission" date="2018-03" db="EMBL/GenBank/DDBJ databases">
        <title>Genomic Encyclopedia of Archaeal and Bacterial Type Strains, Phase II (KMG-II): from individual species to whole genera.</title>
        <authorList>
            <person name="Goeker M."/>
        </authorList>
    </citation>
    <scope>NUCLEOTIDE SEQUENCE [LARGE SCALE GENOMIC DNA]</scope>
    <source>
        <strain evidence="7 8">DSM 100214</strain>
    </source>
</reference>
<feature type="transmembrane region" description="Helical" evidence="5">
    <location>
        <begin position="89"/>
        <end position="106"/>
    </location>
</feature>
<dbReference type="GO" id="GO:0004252">
    <property type="term" value="F:serine-type endopeptidase activity"/>
    <property type="evidence" value="ECO:0007669"/>
    <property type="project" value="InterPro"/>
</dbReference>
<comment type="caution">
    <text evidence="7">The sequence shown here is derived from an EMBL/GenBank/DDBJ whole genome shotgun (WGS) entry which is preliminary data.</text>
</comment>
<keyword evidence="2 5" id="KW-0812">Transmembrane</keyword>
<evidence type="ECO:0000313" key="8">
    <source>
        <dbReference type="Proteomes" id="UP000247973"/>
    </source>
</evidence>
<feature type="transmembrane region" description="Helical" evidence="5">
    <location>
        <begin position="12"/>
        <end position="32"/>
    </location>
</feature>
<feature type="domain" description="Peptidase S54 rhomboid" evidence="6">
    <location>
        <begin position="50"/>
        <end position="183"/>
    </location>
</feature>
<organism evidence="7 8">
    <name type="scientific">Dysgonomonas alginatilytica</name>
    <dbReference type="NCBI Taxonomy" id="1605892"/>
    <lineage>
        <taxon>Bacteria</taxon>
        <taxon>Pseudomonadati</taxon>
        <taxon>Bacteroidota</taxon>
        <taxon>Bacteroidia</taxon>
        <taxon>Bacteroidales</taxon>
        <taxon>Dysgonomonadaceae</taxon>
        <taxon>Dysgonomonas</taxon>
    </lineage>
</organism>
<feature type="transmembrane region" description="Helical" evidence="5">
    <location>
        <begin position="162"/>
        <end position="181"/>
    </location>
</feature>
<keyword evidence="8" id="KW-1185">Reference proteome</keyword>
<dbReference type="InterPro" id="IPR035952">
    <property type="entry name" value="Rhomboid-like_sf"/>
</dbReference>
<proteinExistence type="predicted"/>
<protein>
    <submittedName>
        <fullName evidence="7">Rhomboid family protein</fullName>
    </submittedName>
</protein>
<dbReference type="SUPFAM" id="SSF144091">
    <property type="entry name" value="Rhomboid-like"/>
    <property type="match status" value="1"/>
</dbReference>
<evidence type="ECO:0000256" key="1">
    <source>
        <dbReference type="ARBA" id="ARBA00004141"/>
    </source>
</evidence>
<feature type="transmembrane region" description="Helical" evidence="5">
    <location>
        <begin position="112"/>
        <end position="130"/>
    </location>
</feature>
<dbReference type="EMBL" id="QICL01000001">
    <property type="protein sequence ID" value="PXV69284.1"/>
    <property type="molecule type" value="Genomic_DNA"/>
</dbReference>
<dbReference type="Proteomes" id="UP000247973">
    <property type="component" value="Unassembled WGS sequence"/>
</dbReference>
<evidence type="ECO:0000256" key="3">
    <source>
        <dbReference type="ARBA" id="ARBA00022989"/>
    </source>
</evidence>
<feature type="transmembrane region" description="Helical" evidence="5">
    <location>
        <begin position="137"/>
        <end position="156"/>
    </location>
</feature>
<dbReference type="GO" id="GO:0016020">
    <property type="term" value="C:membrane"/>
    <property type="evidence" value="ECO:0007669"/>
    <property type="project" value="UniProtKB-SubCell"/>
</dbReference>
<dbReference type="OrthoDB" id="465874at2"/>
<keyword evidence="4 5" id="KW-0472">Membrane</keyword>
<dbReference type="AlphaFoldDB" id="A0A2V3PWX9"/>
<dbReference type="Pfam" id="PF01694">
    <property type="entry name" value="Rhomboid"/>
    <property type="match status" value="1"/>
</dbReference>
<accession>A0A2V3PWX9</accession>
<dbReference type="RefSeq" id="WP_110309231.1">
    <property type="nucleotide sequence ID" value="NZ_QICL01000001.1"/>
</dbReference>
<name>A0A2V3PWX9_9BACT</name>
<evidence type="ECO:0000256" key="2">
    <source>
        <dbReference type="ARBA" id="ARBA00022692"/>
    </source>
</evidence>
<dbReference type="InterPro" id="IPR022764">
    <property type="entry name" value="Peptidase_S54_rhomboid_dom"/>
</dbReference>
<keyword evidence="3 5" id="KW-1133">Transmembrane helix</keyword>
<evidence type="ECO:0000256" key="5">
    <source>
        <dbReference type="SAM" id="Phobius"/>
    </source>
</evidence>
<evidence type="ECO:0000256" key="4">
    <source>
        <dbReference type="ARBA" id="ARBA00023136"/>
    </source>
</evidence>
<evidence type="ECO:0000259" key="6">
    <source>
        <dbReference type="Pfam" id="PF01694"/>
    </source>
</evidence>
<sequence>MNNKSGKIKKAVEYSFAFVAIFWVIQVIKYLTGSTLAGLGILPRSVDGLLGIITAPLIHGNFEHLIANTLPFFFLSCLLFIFYEKKASLYLFMIWITTGIITWLIGRYASHIGASGIIYGLASFLVFGGILSKNWKLILVSILVLVFYSGLVWGIFPTESHVSWEGHLAGALSGLLWAFLFRKTLQRPR</sequence>
<gene>
    <name evidence="7" type="ORF">CLV62_101553</name>
</gene>
<comment type="subcellular location">
    <subcellularLocation>
        <location evidence="1">Membrane</location>
        <topology evidence="1">Multi-pass membrane protein</topology>
    </subcellularLocation>
</comment>
<evidence type="ECO:0000313" key="7">
    <source>
        <dbReference type="EMBL" id="PXV69284.1"/>
    </source>
</evidence>
<dbReference type="Gene3D" id="1.20.1540.10">
    <property type="entry name" value="Rhomboid-like"/>
    <property type="match status" value="1"/>
</dbReference>
<feature type="transmembrane region" description="Helical" evidence="5">
    <location>
        <begin position="65"/>
        <end position="82"/>
    </location>
</feature>